<evidence type="ECO:0000313" key="5">
    <source>
        <dbReference type="EMBL" id="MDO6965897.1"/>
    </source>
</evidence>
<dbReference type="SUPFAM" id="SSF46689">
    <property type="entry name" value="Homeodomain-like"/>
    <property type="match status" value="1"/>
</dbReference>
<dbReference type="InterPro" id="IPR018060">
    <property type="entry name" value="HTH_AraC"/>
</dbReference>
<evidence type="ECO:0000313" key="6">
    <source>
        <dbReference type="Proteomes" id="UP001174932"/>
    </source>
</evidence>
<dbReference type="Gene3D" id="2.60.120.10">
    <property type="entry name" value="Jelly Rolls"/>
    <property type="match status" value="1"/>
</dbReference>
<dbReference type="PROSITE" id="PS01124">
    <property type="entry name" value="HTH_ARAC_FAMILY_2"/>
    <property type="match status" value="1"/>
</dbReference>
<gene>
    <name evidence="5" type="ORF">Q4481_18210</name>
</gene>
<dbReference type="EMBL" id="JAUOZU010000014">
    <property type="protein sequence ID" value="MDO6965897.1"/>
    <property type="molecule type" value="Genomic_DNA"/>
</dbReference>
<dbReference type="Gene3D" id="1.10.10.60">
    <property type="entry name" value="Homeodomain-like"/>
    <property type="match status" value="1"/>
</dbReference>
<keyword evidence="6" id="KW-1185">Reference proteome</keyword>
<reference evidence="5" key="2">
    <citation type="submission" date="2023-07" db="EMBL/GenBank/DDBJ databases">
        <authorList>
            <person name="Shen H."/>
        </authorList>
    </citation>
    <scope>NUCLEOTIDE SEQUENCE</scope>
    <source>
        <strain evidence="5">TNR-22</strain>
    </source>
</reference>
<protein>
    <submittedName>
        <fullName evidence="5">Helix-turn-helix domain-containing protein</fullName>
    </submittedName>
</protein>
<dbReference type="SUPFAM" id="SSF51182">
    <property type="entry name" value="RmlC-like cupins"/>
    <property type="match status" value="1"/>
</dbReference>
<evidence type="ECO:0000256" key="3">
    <source>
        <dbReference type="ARBA" id="ARBA00023163"/>
    </source>
</evidence>
<dbReference type="SMART" id="SM00342">
    <property type="entry name" value="HTH_ARAC"/>
    <property type="match status" value="1"/>
</dbReference>
<evidence type="ECO:0000256" key="2">
    <source>
        <dbReference type="ARBA" id="ARBA00023125"/>
    </source>
</evidence>
<dbReference type="PANTHER" id="PTHR43280">
    <property type="entry name" value="ARAC-FAMILY TRANSCRIPTIONAL REGULATOR"/>
    <property type="match status" value="1"/>
</dbReference>
<sequence>MSRANPAWMPARTGTVRASHPIPDIDVMGLCGGADAAAEIQYESINRLAELMGRSPAPHRHIDCLQIHFIEAGQYDFTLDESRYTGAGPAIFLTPPGVPHAFTLCGDAVGHVLTIRQDLLWAMARQHDLPLQRERLLPFCAGFAGPRGQGAARSIAASLDLLRSELGSDGASATARLLVAFVVTKVIDLRTESPLEAVSGNRQISLYRRFLDLLEQHHADHWAIAHYADQLNITQSRLYELCLHNAARSPKSILNDRLVQEARRYLSFSDSSMKEIAGILGFEDVNYFFRFFKRLTGETPSQCRQRTRLATPPENVQ</sequence>
<dbReference type="Proteomes" id="UP001174932">
    <property type="component" value="Unassembled WGS sequence"/>
</dbReference>
<proteinExistence type="predicted"/>
<organism evidence="5 6">
    <name type="scientific">Rhizobium alvei</name>
    <dbReference type="NCBI Taxonomy" id="1132659"/>
    <lineage>
        <taxon>Bacteria</taxon>
        <taxon>Pseudomonadati</taxon>
        <taxon>Pseudomonadota</taxon>
        <taxon>Alphaproteobacteria</taxon>
        <taxon>Hyphomicrobiales</taxon>
        <taxon>Rhizobiaceae</taxon>
        <taxon>Rhizobium/Agrobacterium group</taxon>
        <taxon>Rhizobium</taxon>
    </lineage>
</organism>
<dbReference type="RefSeq" id="WP_304377829.1">
    <property type="nucleotide sequence ID" value="NZ_JAUOZU010000014.1"/>
</dbReference>
<dbReference type="InterPro" id="IPR009057">
    <property type="entry name" value="Homeodomain-like_sf"/>
</dbReference>
<evidence type="ECO:0000256" key="1">
    <source>
        <dbReference type="ARBA" id="ARBA00023015"/>
    </source>
</evidence>
<evidence type="ECO:0000259" key="4">
    <source>
        <dbReference type="PROSITE" id="PS01124"/>
    </source>
</evidence>
<dbReference type="InterPro" id="IPR003313">
    <property type="entry name" value="AraC-bd"/>
</dbReference>
<dbReference type="Pfam" id="PF12833">
    <property type="entry name" value="HTH_18"/>
    <property type="match status" value="1"/>
</dbReference>
<accession>A0ABT8YQJ7</accession>
<dbReference type="InterPro" id="IPR014710">
    <property type="entry name" value="RmlC-like_jellyroll"/>
</dbReference>
<keyword evidence="2" id="KW-0238">DNA-binding</keyword>
<keyword evidence="1" id="KW-0805">Transcription regulation</keyword>
<dbReference type="PANTHER" id="PTHR43280:SF19">
    <property type="entry name" value="4-HYDROXYPHENYLACETATE CATABOLISM PROTEIN"/>
    <property type="match status" value="1"/>
</dbReference>
<dbReference type="Pfam" id="PF02311">
    <property type="entry name" value="AraC_binding"/>
    <property type="match status" value="1"/>
</dbReference>
<name>A0ABT8YQJ7_9HYPH</name>
<feature type="domain" description="HTH araC/xylS-type" evidence="4">
    <location>
        <begin position="208"/>
        <end position="306"/>
    </location>
</feature>
<comment type="caution">
    <text evidence="5">The sequence shown here is derived from an EMBL/GenBank/DDBJ whole genome shotgun (WGS) entry which is preliminary data.</text>
</comment>
<reference evidence="5" key="1">
    <citation type="journal article" date="2015" name="Int. J. Syst. Evol. Microbiol.">
        <title>Rhizobium alvei sp. nov., isolated from a freshwater river.</title>
        <authorList>
            <person name="Sheu S.Y."/>
            <person name="Huang H.W."/>
            <person name="Young C.C."/>
            <person name="Chen W.M."/>
        </authorList>
    </citation>
    <scope>NUCLEOTIDE SEQUENCE</scope>
    <source>
        <strain evidence="5">TNR-22</strain>
    </source>
</reference>
<dbReference type="InterPro" id="IPR011051">
    <property type="entry name" value="RmlC_Cupin_sf"/>
</dbReference>
<keyword evidence="3" id="KW-0804">Transcription</keyword>